<evidence type="ECO:0000256" key="2">
    <source>
        <dbReference type="ARBA" id="ARBA00007613"/>
    </source>
</evidence>
<dbReference type="OrthoDB" id="9807719at2"/>
<dbReference type="PANTHER" id="PTHR30026:SF20">
    <property type="entry name" value="OUTER MEMBRANE PROTEIN TOLC"/>
    <property type="match status" value="1"/>
</dbReference>
<gene>
    <name evidence="9" type="ORF">HR08_10165</name>
</gene>
<proteinExistence type="inferred from homology"/>
<comment type="similarity">
    <text evidence="2">Belongs to the outer membrane factor (OMF) (TC 1.B.17) family.</text>
</comment>
<dbReference type="GO" id="GO:0015562">
    <property type="term" value="F:efflux transmembrane transporter activity"/>
    <property type="evidence" value="ECO:0007669"/>
    <property type="project" value="InterPro"/>
</dbReference>
<comment type="subcellular location">
    <subcellularLocation>
        <location evidence="1">Cell outer membrane</location>
    </subcellularLocation>
</comment>
<dbReference type="RefSeq" id="WP_018964452.1">
    <property type="nucleotide sequence ID" value="NZ_JQJE01000003.1"/>
</dbReference>
<dbReference type="InterPro" id="IPR003423">
    <property type="entry name" value="OMP_efflux"/>
</dbReference>
<evidence type="ECO:0000256" key="1">
    <source>
        <dbReference type="ARBA" id="ARBA00004442"/>
    </source>
</evidence>
<accession>A0A0A2EY57</accession>
<feature type="coiled-coil region" evidence="8">
    <location>
        <begin position="388"/>
        <end position="440"/>
    </location>
</feature>
<evidence type="ECO:0000256" key="3">
    <source>
        <dbReference type="ARBA" id="ARBA00022448"/>
    </source>
</evidence>
<dbReference type="Pfam" id="PF02321">
    <property type="entry name" value="OEP"/>
    <property type="match status" value="2"/>
</dbReference>
<dbReference type="GO" id="GO:0006508">
    <property type="term" value="P:proteolysis"/>
    <property type="evidence" value="ECO:0007669"/>
    <property type="project" value="UniProtKB-KW"/>
</dbReference>
<dbReference type="InterPro" id="IPR051906">
    <property type="entry name" value="TolC-like"/>
</dbReference>
<dbReference type="Gene3D" id="1.20.1600.10">
    <property type="entry name" value="Outer membrane efflux proteins (OEP)"/>
    <property type="match status" value="1"/>
</dbReference>
<dbReference type="STRING" id="111105.HR09_02245"/>
<evidence type="ECO:0000256" key="7">
    <source>
        <dbReference type="ARBA" id="ARBA00023237"/>
    </source>
</evidence>
<dbReference type="eggNOG" id="COG1538">
    <property type="taxonomic scope" value="Bacteria"/>
</dbReference>
<dbReference type="GO" id="GO:1990281">
    <property type="term" value="C:efflux pump complex"/>
    <property type="evidence" value="ECO:0007669"/>
    <property type="project" value="TreeGrafter"/>
</dbReference>
<keyword evidence="9" id="KW-0378">Hydrolase</keyword>
<keyword evidence="8" id="KW-0175">Coiled coil</keyword>
<evidence type="ECO:0000256" key="5">
    <source>
        <dbReference type="ARBA" id="ARBA00022692"/>
    </source>
</evidence>
<dbReference type="AlphaFoldDB" id="A0A0A2EY57"/>
<keyword evidence="4" id="KW-1134">Transmembrane beta strand</keyword>
<evidence type="ECO:0000313" key="9">
    <source>
        <dbReference type="EMBL" id="KGN83816.1"/>
    </source>
</evidence>
<dbReference type="PANTHER" id="PTHR30026">
    <property type="entry name" value="OUTER MEMBRANE PROTEIN TOLC"/>
    <property type="match status" value="1"/>
</dbReference>
<comment type="caution">
    <text evidence="9">The sequence shown here is derived from an EMBL/GenBank/DDBJ whole genome shotgun (WGS) entry which is preliminary data.</text>
</comment>
<dbReference type="EMBL" id="JRAI01000082">
    <property type="protein sequence ID" value="KGN83816.1"/>
    <property type="molecule type" value="Genomic_DNA"/>
</dbReference>
<evidence type="ECO:0000256" key="6">
    <source>
        <dbReference type="ARBA" id="ARBA00023136"/>
    </source>
</evidence>
<keyword evidence="5" id="KW-0812">Transmembrane</keyword>
<sequence>MKRLITACVLACSLWPVYGQRVLSVNECRRLALEHNRDLAISREKINAATSTRKAAFTSYLPEISATGTYLHNQKEVSLLSDEQKHKLQNLGTDLVTAVGQNPYITTAIQSILAQHPDLAPLIGSMMPQIAAQTSQGLNAFGTHLVDALRTDTRNVYAGVLTLTQPLYVGGKIYAYNRITRYAEEIAHWQHKTGQQDVILATDQAYWQVVSLANKHRLAVSYLELLTKLDNDVQKLIKEGLATRADGLNVSVKVNEAEMTLAKVEDGLSLSRMLLCQTIGLPLEEKIVLADEGQEELPTAIAPAEADLQYTLDNRPELKSLALLEQISKQKIRLTRSEYLPSLAFVGNYIVTNPSSFNGFENKFGGMWNVGVMLKVPIWHWGQGTHKVRAAKAEARIAAQQLAKARESIELQLSQSVLKVREAGKRLVMATKNMEKAEENLRYANVGFREGIITASNVLEAQTAWLSARSAKIDAQIDVKLTELMLRKASGHLSPEEVVSE</sequence>
<dbReference type="GO" id="GO:0009279">
    <property type="term" value="C:cell outer membrane"/>
    <property type="evidence" value="ECO:0007669"/>
    <property type="project" value="UniProtKB-SubCell"/>
</dbReference>
<keyword evidence="6" id="KW-0472">Membrane</keyword>
<protein>
    <submittedName>
        <fullName evidence="9">Alkaline protease</fullName>
    </submittedName>
</protein>
<keyword evidence="3" id="KW-0813">Transport</keyword>
<organism evidence="9 10">
    <name type="scientific">Porphyromonas gulae</name>
    <dbReference type="NCBI Taxonomy" id="111105"/>
    <lineage>
        <taxon>Bacteria</taxon>
        <taxon>Pseudomonadati</taxon>
        <taxon>Bacteroidota</taxon>
        <taxon>Bacteroidia</taxon>
        <taxon>Bacteroidales</taxon>
        <taxon>Porphyromonadaceae</taxon>
        <taxon>Porphyromonas</taxon>
    </lineage>
</organism>
<name>A0A0A2EY57_9PORP</name>
<dbReference type="GO" id="GO:0008233">
    <property type="term" value="F:peptidase activity"/>
    <property type="evidence" value="ECO:0007669"/>
    <property type="project" value="UniProtKB-KW"/>
</dbReference>
<dbReference type="GO" id="GO:0015288">
    <property type="term" value="F:porin activity"/>
    <property type="evidence" value="ECO:0007669"/>
    <property type="project" value="TreeGrafter"/>
</dbReference>
<dbReference type="Proteomes" id="UP000030130">
    <property type="component" value="Unassembled WGS sequence"/>
</dbReference>
<evidence type="ECO:0000313" key="10">
    <source>
        <dbReference type="Proteomes" id="UP000030130"/>
    </source>
</evidence>
<keyword evidence="7" id="KW-0998">Cell outer membrane</keyword>
<reference evidence="9 10" key="1">
    <citation type="submission" date="2014-08" db="EMBL/GenBank/DDBJ databases">
        <title>Porphyromonas gulae strain:COT-052_OH1451 Genome sequencing.</title>
        <authorList>
            <person name="Wallis C."/>
            <person name="Deusch O."/>
            <person name="O'Flynn C."/>
            <person name="Davis I."/>
            <person name="Jospin G."/>
            <person name="Darling A.E."/>
            <person name="Coil D.A."/>
            <person name="Alexiev A."/>
            <person name="Horsfall A."/>
            <person name="Kirkwood N."/>
            <person name="Harris S."/>
            <person name="Eisen J.A."/>
        </authorList>
    </citation>
    <scope>NUCLEOTIDE SEQUENCE [LARGE SCALE GENOMIC DNA]</scope>
    <source>
        <strain evidence="10">COT-052 OH1451</strain>
    </source>
</reference>
<keyword evidence="9" id="KW-0645">Protease</keyword>
<evidence type="ECO:0000256" key="8">
    <source>
        <dbReference type="SAM" id="Coils"/>
    </source>
</evidence>
<dbReference type="SUPFAM" id="SSF56954">
    <property type="entry name" value="Outer membrane efflux proteins (OEP)"/>
    <property type="match status" value="1"/>
</dbReference>
<evidence type="ECO:0000256" key="4">
    <source>
        <dbReference type="ARBA" id="ARBA00022452"/>
    </source>
</evidence>